<dbReference type="InterPro" id="IPR041492">
    <property type="entry name" value="HAD_2"/>
</dbReference>
<dbReference type="AlphaFoldDB" id="A0A386HMQ4"/>
<organism evidence="1 2">
    <name type="scientific">Arachidicoccus soli</name>
    <dbReference type="NCBI Taxonomy" id="2341117"/>
    <lineage>
        <taxon>Bacteria</taxon>
        <taxon>Pseudomonadati</taxon>
        <taxon>Bacteroidota</taxon>
        <taxon>Chitinophagia</taxon>
        <taxon>Chitinophagales</taxon>
        <taxon>Chitinophagaceae</taxon>
        <taxon>Arachidicoccus</taxon>
    </lineage>
</organism>
<dbReference type="SFLD" id="SFLDG01129">
    <property type="entry name" value="C1.5:_HAD__Beta-PGM__Phosphata"/>
    <property type="match status" value="1"/>
</dbReference>
<sequence>MHLTTVIFDMDGLLIDSEPLWKEAAQEIFGQYNIVLNDAQYLSTTGLRTREFVSWWFAKHKINEREYSIAEDKILKSVMQKVQERGKVMTGVKYIFDFFREQNFKIGIASSSSTPLINLVVEMLGLQESLHAIESAEALLYGKPHPEVYLNCAKALGSKPTECICFEDSFNGMIAVLAARMQCVVVPSYHQYKEERWSAANLKLSSLQNFNQLHLNLLES</sequence>
<dbReference type="Proteomes" id="UP000266118">
    <property type="component" value="Chromosome"/>
</dbReference>
<dbReference type="InterPro" id="IPR023214">
    <property type="entry name" value="HAD_sf"/>
</dbReference>
<dbReference type="NCBIfam" id="NF008087">
    <property type="entry name" value="PRK10826.1"/>
    <property type="match status" value="1"/>
</dbReference>
<dbReference type="Pfam" id="PF13419">
    <property type="entry name" value="HAD_2"/>
    <property type="match status" value="1"/>
</dbReference>
<dbReference type="SFLD" id="SFLDS00003">
    <property type="entry name" value="Haloacid_Dehalogenase"/>
    <property type="match status" value="1"/>
</dbReference>
<evidence type="ECO:0000313" key="2">
    <source>
        <dbReference type="Proteomes" id="UP000266118"/>
    </source>
</evidence>
<dbReference type="PANTHER" id="PTHR18901">
    <property type="entry name" value="2-DEOXYGLUCOSE-6-PHOSPHATE PHOSPHATASE 2"/>
    <property type="match status" value="1"/>
</dbReference>
<dbReference type="Gene3D" id="1.10.150.240">
    <property type="entry name" value="Putative phosphatase, domain 2"/>
    <property type="match status" value="1"/>
</dbReference>
<dbReference type="InterPro" id="IPR036412">
    <property type="entry name" value="HAD-like_sf"/>
</dbReference>
<dbReference type="SFLD" id="SFLDG01135">
    <property type="entry name" value="C1.5.6:_HAD__Beta-PGM__Phospha"/>
    <property type="match status" value="1"/>
</dbReference>
<dbReference type="NCBIfam" id="TIGR01549">
    <property type="entry name" value="HAD-SF-IA-v1"/>
    <property type="match status" value="1"/>
</dbReference>
<dbReference type="PANTHER" id="PTHR18901:SF38">
    <property type="entry name" value="PSEUDOURIDINE-5'-PHOSPHATASE"/>
    <property type="match status" value="1"/>
</dbReference>
<protein>
    <submittedName>
        <fullName evidence="1">Hexitol phosphatase HxpB</fullName>
    </submittedName>
</protein>
<dbReference type="OrthoDB" id="9797743at2"/>
<dbReference type="RefSeq" id="WP_119985694.1">
    <property type="nucleotide sequence ID" value="NZ_CP032489.1"/>
</dbReference>
<dbReference type="InterPro" id="IPR006439">
    <property type="entry name" value="HAD-SF_hydro_IA"/>
</dbReference>
<reference evidence="1 2" key="1">
    <citation type="submission" date="2018-09" db="EMBL/GenBank/DDBJ databases">
        <title>Arachidicoccus sp. nov., a bacterium isolated from soil.</title>
        <authorList>
            <person name="Weon H.-Y."/>
            <person name="Kwon S.-W."/>
            <person name="Lee S.A."/>
        </authorList>
    </citation>
    <scope>NUCLEOTIDE SEQUENCE [LARGE SCALE GENOMIC DNA]</scope>
    <source>
        <strain evidence="1 2">KIS59-12</strain>
    </source>
</reference>
<dbReference type="NCBIfam" id="TIGR01509">
    <property type="entry name" value="HAD-SF-IA-v3"/>
    <property type="match status" value="1"/>
</dbReference>
<proteinExistence type="predicted"/>
<dbReference type="InterPro" id="IPR023198">
    <property type="entry name" value="PGP-like_dom2"/>
</dbReference>
<gene>
    <name evidence="1" type="primary">hxpB</name>
    <name evidence="1" type="ORF">D6B99_04990</name>
</gene>
<dbReference type="KEGG" id="ark:D6B99_04990"/>
<accession>A0A386HMQ4</accession>
<name>A0A386HMQ4_9BACT</name>
<dbReference type="Gene3D" id="3.40.50.1000">
    <property type="entry name" value="HAD superfamily/HAD-like"/>
    <property type="match status" value="1"/>
</dbReference>
<dbReference type="EMBL" id="CP032489">
    <property type="protein sequence ID" value="AYD47023.1"/>
    <property type="molecule type" value="Genomic_DNA"/>
</dbReference>
<keyword evidence="2" id="KW-1185">Reference proteome</keyword>
<evidence type="ECO:0000313" key="1">
    <source>
        <dbReference type="EMBL" id="AYD47023.1"/>
    </source>
</evidence>
<dbReference type="SUPFAM" id="SSF56784">
    <property type="entry name" value="HAD-like"/>
    <property type="match status" value="1"/>
</dbReference>